<sequence>MFPSPTLPAATEPASVATTTPPSPSARPSFANDPFAVDFERLAQIASPVHTGHPASCAVTRHPATSPCTLRAPIVSARETPSGAAASGREQVFVALPGDGAIATSLLACSHPSSRDAFTAFGPEAEAMAGEWKRRRTMAELAAQPRDSRFVASADGLPAHPPHAVLHKVLVMLSGGPQAIAAAANTLEWQAFDTTLAEGSFAEARQLLEALARRLEADHTLEHWGTAFEQLLALSHRFESRMSRAIGQTLMLPDCTCDEAVSALAARVTRARFDRLMSHRLNAAASFPDQARESAWRDLLGTLPRCTTLFNAERLATLAKFIVLLPEAHRPQAALDVADASARLREPGGRATLVGQLCDTLDGEVRLGVIQRLLQAAVPGAVDDLRETVEALAQELHRLPERDAAELLHHLTRLAAMEGEYETLLFDDAQSIELLSMLRHISDCDKRGYPRPELRALVRHRAFVYADAIAD</sequence>
<protein>
    <submittedName>
        <fullName evidence="2">Uncharacterized protein</fullName>
    </submittedName>
</protein>
<organism evidence="2 3">
    <name type="scientific">Pandoraea nosoerga</name>
    <dbReference type="NCBI Taxonomy" id="2508296"/>
    <lineage>
        <taxon>Bacteria</taxon>
        <taxon>Pseudomonadati</taxon>
        <taxon>Pseudomonadota</taxon>
        <taxon>Betaproteobacteria</taxon>
        <taxon>Burkholderiales</taxon>
        <taxon>Burkholderiaceae</taxon>
        <taxon>Pandoraea</taxon>
    </lineage>
</organism>
<dbReference type="EMBL" id="CABPSC010000011">
    <property type="protein sequence ID" value="VVE18941.1"/>
    <property type="molecule type" value="Genomic_DNA"/>
</dbReference>
<dbReference type="AlphaFoldDB" id="A0A5E4W3H3"/>
<name>A0A5E4W3H3_9BURK</name>
<dbReference type="Proteomes" id="UP000367825">
    <property type="component" value="Unassembled WGS sequence"/>
</dbReference>
<keyword evidence="3" id="KW-1185">Reference proteome</keyword>
<accession>A0A5E4W3H3</accession>
<reference evidence="2 3" key="1">
    <citation type="submission" date="2019-08" db="EMBL/GenBank/DDBJ databases">
        <authorList>
            <person name="Peeters C."/>
        </authorList>
    </citation>
    <scope>NUCLEOTIDE SEQUENCE [LARGE SCALE GENOMIC DNA]</scope>
    <source>
        <strain evidence="2 3">LMG 31109</strain>
    </source>
</reference>
<dbReference type="RefSeq" id="WP_150556297.1">
    <property type="nucleotide sequence ID" value="NZ_CABPSC010000011.1"/>
</dbReference>
<gene>
    <name evidence="2" type="ORF">PNO31109_03028</name>
</gene>
<feature type="compositionally biased region" description="Low complexity" evidence="1">
    <location>
        <begin position="8"/>
        <end position="31"/>
    </location>
</feature>
<proteinExistence type="predicted"/>
<evidence type="ECO:0000256" key="1">
    <source>
        <dbReference type="SAM" id="MobiDB-lite"/>
    </source>
</evidence>
<dbReference type="OrthoDB" id="8936576at2"/>
<evidence type="ECO:0000313" key="3">
    <source>
        <dbReference type="Proteomes" id="UP000367825"/>
    </source>
</evidence>
<evidence type="ECO:0000313" key="2">
    <source>
        <dbReference type="EMBL" id="VVE18941.1"/>
    </source>
</evidence>
<feature type="region of interest" description="Disordered" evidence="1">
    <location>
        <begin position="1"/>
        <end position="32"/>
    </location>
</feature>